<name>A0A4Q9Q6P6_9APHY</name>
<dbReference type="AlphaFoldDB" id="A0A4Q9Q6P6"/>
<sequence>MTPAVRQRVPFRFSEDDDLDGHVLDEQEQEEVLDRLRKQNETSNAVYYTGLQFVVSLSLLIHAVFTFSSTKISPLAPLFPDSPSKPVPFTNALLLLQYIVHGNLILYCLPRKHHMRQMIPNASLPRSFSLPLPLSHPAAIVLPLIAPAYATFLGRGIVDVLWWSAAGILSLVVGLATKWMRDAEKDVEELDKLRYTARGA</sequence>
<dbReference type="Proteomes" id="UP000292082">
    <property type="component" value="Unassembled WGS sequence"/>
</dbReference>
<dbReference type="EMBL" id="ML145094">
    <property type="protein sequence ID" value="TBU62284.1"/>
    <property type="molecule type" value="Genomic_DNA"/>
</dbReference>
<evidence type="ECO:0000256" key="1">
    <source>
        <dbReference type="SAM" id="Phobius"/>
    </source>
</evidence>
<evidence type="ECO:0000313" key="3">
    <source>
        <dbReference type="Proteomes" id="UP000292082"/>
    </source>
</evidence>
<keyword evidence="1" id="KW-0812">Transmembrane</keyword>
<gene>
    <name evidence="2" type="ORF">BD310DRAFT_1036538</name>
</gene>
<accession>A0A4Q9Q6P6</accession>
<feature type="transmembrane region" description="Helical" evidence="1">
    <location>
        <begin position="160"/>
        <end position="177"/>
    </location>
</feature>
<evidence type="ECO:0000313" key="2">
    <source>
        <dbReference type="EMBL" id="TBU62284.1"/>
    </source>
</evidence>
<organism evidence="2 3">
    <name type="scientific">Dichomitus squalens</name>
    <dbReference type="NCBI Taxonomy" id="114155"/>
    <lineage>
        <taxon>Eukaryota</taxon>
        <taxon>Fungi</taxon>
        <taxon>Dikarya</taxon>
        <taxon>Basidiomycota</taxon>
        <taxon>Agaricomycotina</taxon>
        <taxon>Agaricomycetes</taxon>
        <taxon>Polyporales</taxon>
        <taxon>Polyporaceae</taxon>
        <taxon>Dichomitus</taxon>
    </lineage>
</organism>
<keyword evidence="1" id="KW-0472">Membrane</keyword>
<feature type="transmembrane region" description="Helical" evidence="1">
    <location>
        <begin position="45"/>
        <end position="67"/>
    </location>
</feature>
<dbReference type="OMA" id="QRVPFRF"/>
<keyword evidence="1" id="KW-1133">Transmembrane helix</keyword>
<keyword evidence="3" id="KW-1185">Reference proteome</keyword>
<feature type="transmembrane region" description="Helical" evidence="1">
    <location>
        <begin position="87"/>
        <end position="109"/>
    </location>
</feature>
<protein>
    <submittedName>
        <fullName evidence="2">Uncharacterized protein</fullName>
    </submittedName>
</protein>
<feature type="transmembrane region" description="Helical" evidence="1">
    <location>
        <begin position="130"/>
        <end position="154"/>
    </location>
</feature>
<reference evidence="2 3" key="1">
    <citation type="submission" date="2019-01" db="EMBL/GenBank/DDBJ databases">
        <title>Draft genome sequences of three monokaryotic isolates of the white-rot basidiomycete fungus Dichomitus squalens.</title>
        <authorList>
            <consortium name="DOE Joint Genome Institute"/>
            <person name="Lopez S.C."/>
            <person name="Andreopoulos B."/>
            <person name="Pangilinan J."/>
            <person name="Lipzen A."/>
            <person name="Riley R."/>
            <person name="Ahrendt S."/>
            <person name="Ng V."/>
            <person name="Barry K."/>
            <person name="Daum C."/>
            <person name="Grigoriev I.V."/>
            <person name="Hilden K.S."/>
            <person name="Makela M.R."/>
            <person name="de Vries R.P."/>
        </authorList>
    </citation>
    <scope>NUCLEOTIDE SEQUENCE [LARGE SCALE GENOMIC DNA]</scope>
    <source>
        <strain evidence="2 3">CBS 464.89</strain>
    </source>
</reference>
<proteinExistence type="predicted"/>